<accession>A0ABW6PWW4</accession>
<proteinExistence type="predicted"/>
<reference evidence="2 3" key="1">
    <citation type="submission" date="2024-10" db="EMBL/GenBank/DDBJ databases">
        <title>The Natural Products Discovery Center: Release of the First 8490 Sequenced Strains for Exploring Actinobacteria Biosynthetic Diversity.</title>
        <authorList>
            <person name="Kalkreuter E."/>
            <person name="Kautsar S.A."/>
            <person name="Yang D."/>
            <person name="Bader C.D."/>
            <person name="Teijaro C.N."/>
            <person name="Fluegel L."/>
            <person name="Davis C.M."/>
            <person name="Simpson J.R."/>
            <person name="Lauterbach L."/>
            <person name="Steele A.D."/>
            <person name="Gui C."/>
            <person name="Meng S."/>
            <person name="Li G."/>
            <person name="Viehrig K."/>
            <person name="Ye F."/>
            <person name="Su P."/>
            <person name="Kiefer A.F."/>
            <person name="Nichols A."/>
            <person name="Cepeda A.J."/>
            <person name="Yan W."/>
            <person name="Fan B."/>
            <person name="Jiang Y."/>
            <person name="Adhikari A."/>
            <person name="Zheng C.-J."/>
            <person name="Schuster L."/>
            <person name="Cowan T.M."/>
            <person name="Smanski M.J."/>
            <person name="Chevrette M.G."/>
            <person name="De Carvalho L.P.S."/>
            <person name="Shen B."/>
        </authorList>
    </citation>
    <scope>NUCLEOTIDE SEQUENCE [LARGE SCALE GENOMIC DNA]</scope>
    <source>
        <strain evidence="2 3">NPDC004045</strain>
    </source>
</reference>
<evidence type="ECO:0000313" key="2">
    <source>
        <dbReference type="EMBL" id="MFF0546658.1"/>
    </source>
</evidence>
<gene>
    <name evidence="2" type="ORF">ACFYTF_27850</name>
</gene>
<feature type="transmembrane region" description="Helical" evidence="1">
    <location>
        <begin position="25"/>
        <end position="47"/>
    </location>
</feature>
<keyword evidence="1" id="KW-0812">Transmembrane</keyword>
<dbReference type="InterPro" id="IPR007251">
    <property type="entry name" value="Iron_permease_Fet4"/>
</dbReference>
<name>A0ABW6PWW4_9NOCA</name>
<organism evidence="2 3">
    <name type="scientific">Nocardia thailandica</name>
    <dbReference type="NCBI Taxonomy" id="257275"/>
    <lineage>
        <taxon>Bacteria</taxon>
        <taxon>Bacillati</taxon>
        <taxon>Actinomycetota</taxon>
        <taxon>Actinomycetes</taxon>
        <taxon>Mycobacteriales</taxon>
        <taxon>Nocardiaceae</taxon>
        <taxon>Nocardia</taxon>
    </lineage>
</organism>
<dbReference type="Proteomes" id="UP001601444">
    <property type="component" value="Unassembled WGS sequence"/>
</dbReference>
<keyword evidence="1" id="KW-0472">Membrane</keyword>
<evidence type="ECO:0000256" key="1">
    <source>
        <dbReference type="SAM" id="Phobius"/>
    </source>
</evidence>
<evidence type="ECO:0000313" key="3">
    <source>
        <dbReference type="Proteomes" id="UP001601444"/>
    </source>
</evidence>
<keyword evidence="3" id="KW-1185">Reference proteome</keyword>
<keyword evidence="1" id="KW-1133">Transmembrane helix</keyword>
<dbReference type="Pfam" id="PF04120">
    <property type="entry name" value="Iron_permease"/>
    <property type="match status" value="1"/>
</dbReference>
<sequence length="122" mass="13345">MTDPIAHRLATSIPDAVTHGAGSRWTWLVVTLLAVTALAGGVCTGFPPWWQTTVYTTGALTSVVMLFLIQHTTNRNDHAVLIKLDELLNATSGAHAAFLDLEDRQVRDQEELHDRLIDAEGD</sequence>
<comment type="caution">
    <text evidence="2">The sequence shown here is derived from an EMBL/GenBank/DDBJ whole genome shotgun (WGS) entry which is preliminary data.</text>
</comment>
<protein>
    <submittedName>
        <fullName evidence="2">Low affinity iron permease family protein</fullName>
    </submittedName>
</protein>
<dbReference type="EMBL" id="JBIAMX010000024">
    <property type="protein sequence ID" value="MFF0546658.1"/>
    <property type="molecule type" value="Genomic_DNA"/>
</dbReference>
<feature type="transmembrane region" description="Helical" evidence="1">
    <location>
        <begin position="53"/>
        <end position="69"/>
    </location>
</feature>
<dbReference type="RefSeq" id="WP_387702932.1">
    <property type="nucleotide sequence ID" value="NZ_JBIAMX010000024.1"/>
</dbReference>